<organism evidence="3 4">
    <name type="scientific">Parachitinimonas caeni</name>
    <dbReference type="NCBI Taxonomy" id="3031301"/>
    <lineage>
        <taxon>Bacteria</taxon>
        <taxon>Pseudomonadati</taxon>
        <taxon>Pseudomonadota</taxon>
        <taxon>Betaproteobacteria</taxon>
        <taxon>Neisseriales</taxon>
        <taxon>Chitinibacteraceae</taxon>
        <taxon>Parachitinimonas</taxon>
    </lineage>
</organism>
<dbReference type="InterPro" id="IPR009075">
    <property type="entry name" value="AcylCo_DH/oxidase_C"/>
</dbReference>
<sequence length="350" mass="37835">MMTHKDMLATDRQYFDLAMPEALAPLLEVVDRFAADAEHSKRGPALSPEQRSQLLERLQELDLPGLLLAAEDELVADAPLTLFLIAETLAAVCPELAWRGLAPITAAAVARLAGTVYPTSHVQALQLDLFIEQGTGRGRQWLALSPWPAPASTGALVLDWQAAQVLGPLTAAELQTGWKHETKTGLLGFAGACQQTLRAADIPGRLQPQQWTPATADNARRWLWGLHGGLLCGVQRAQLRHGMDYAKTRQAFGKPIYQHQAISLRLADMALAADASRLYLLQTLTDQDAACREAGGGSFIVETAHQLARDAVQIAAAHGYVDGLPFKRLFEQARTLAMLFASLTATPGGE</sequence>
<feature type="domain" description="Acyl-CoA dehydrogenase/oxidase C-terminal" evidence="2">
    <location>
        <begin position="232"/>
        <end position="337"/>
    </location>
</feature>
<evidence type="ECO:0000313" key="3">
    <source>
        <dbReference type="EMBL" id="MDK2125945.1"/>
    </source>
</evidence>
<dbReference type="Proteomes" id="UP001172778">
    <property type="component" value="Unassembled WGS sequence"/>
</dbReference>
<dbReference type="InterPro" id="IPR036250">
    <property type="entry name" value="AcylCo_DH-like_C"/>
</dbReference>
<dbReference type="EMBL" id="JARRAF010000027">
    <property type="protein sequence ID" value="MDK2125945.1"/>
    <property type="molecule type" value="Genomic_DNA"/>
</dbReference>
<evidence type="ECO:0000256" key="1">
    <source>
        <dbReference type="ARBA" id="ARBA00022630"/>
    </source>
</evidence>
<dbReference type="RefSeq" id="WP_284102260.1">
    <property type="nucleotide sequence ID" value="NZ_JARRAF010000027.1"/>
</dbReference>
<comment type="caution">
    <text evidence="3">The sequence shown here is derived from an EMBL/GenBank/DDBJ whole genome shotgun (WGS) entry which is preliminary data.</text>
</comment>
<dbReference type="Pfam" id="PF00441">
    <property type="entry name" value="Acyl-CoA_dh_1"/>
    <property type="match status" value="1"/>
</dbReference>
<proteinExistence type="predicted"/>
<keyword evidence="1" id="KW-0285">Flavoprotein</keyword>
<dbReference type="Gene3D" id="1.20.140.10">
    <property type="entry name" value="Butyryl-CoA Dehydrogenase, subunit A, domain 3"/>
    <property type="match status" value="1"/>
</dbReference>
<evidence type="ECO:0000259" key="2">
    <source>
        <dbReference type="Pfam" id="PF00441"/>
    </source>
</evidence>
<gene>
    <name evidence="3" type="ORF">PZA18_18015</name>
</gene>
<name>A0ABT7E0U7_9NEIS</name>
<dbReference type="PANTHER" id="PTHR43884:SF12">
    <property type="entry name" value="ISOVALERYL-COA DEHYDROGENASE, MITOCHONDRIAL-RELATED"/>
    <property type="match status" value="1"/>
</dbReference>
<keyword evidence="4" id="KW-1185">Reference proteome</keyword>
<dbReference type="SUPFAM" id="SSF47203">
    <property type="entry name" value="Acyl-CoA dehydrogenase C-terminal domain-like"/>
    <property type="match status" value="1"/>
</dbReference>
<dbReference type="PANTHER" id="PTHR43884">
    <property type="entry name" value="ACYL-COA DEHYDROGENASE"/>
    <property type="match status" value="1"/>
</dbReference>
<accession>A0ABT7E0U7</accession>
<protein>
    <submittedName>
        <fullName evidence="3">Acyl-CoA dehydrogenase family protein</fullName>
    </submittedName>
</protein>
<evidence type="ECO:0000313" key="4">
    <source>
        <dbReference type="Proteomes" id="UP001172778"/>
    </source>
</evidence>
<reference evidence="3" key="1">
    <citation type="submission" date="2023-03" db="EMBL/GenBank/DDBJ databases">
        <title>Chitinimonas shenzhenensis gen. nov., sp. nov., a novel member of family Burkholderiaceae isolated from activated sludge collected in Shen Zhen, China.</title>
        <authorList>
            <person name="Wang X."/>
        </authorList>
    </citation>
    <scope>NUCLEOTIDE SEQUENCE</scope>
    <source>
        <strain evidence="3">DQS-5</strain>
    </source>
</reference>